<dbReference type="EMBL" id="BBMR01000006">
    <property type="protein sequence ID" value="GAL20498.1"/>
    <property type="molecule type" value="Genomic_DNA"/>
</dbReference>
<sequence>MPNFGCHLVTAHQQVVIGMRGRFTSIKMITASLYLFQKR</sequence>
<organism evidence="1 2">
    <name type="scientific">Vibrio maritimus</name>
    <dbReference type="NCBI Taxonomy" id="990268"/>
    <lineage>
        <taxon>Bacteria</taxon>
        <taxon>Pseudomonadati</taxon>
        <taxon>Pseudomonadota</taxon>
        <taxon>Gammaproteobacteria</taxon>
        <taxon>Vibrionales</taxon>
        <taxon>Vibrionaceae</taxon>
        <taxon>Vibrio</taxon>
    </lineage>
</organism>
<dbReference type="STRING" id="990268.JCM19235_3500"/>
<proteinExistence type="predicted"/>
<reference evidence="1 2" key="1">
    <citation type="submission" date="2014-09" db="EMBL/GenBank/DDBJ databases">
        <title>Vibrio maritimus JCM 19235. (C45) whole genome shotgun sequence.</title>
        <authorList>
            <person name="Sawabe T."/>
            <person name="Meirelles P."/>
            <person name="Nakanishi M."/>
            <person name="Sayaka M."/>
            <person name="Hattori M."/>
            <person name="Ohkuma M."/>
        </authorList>
    </citation>
    <scope>NUCLEOTIDE SEQUENCE [LARGE SCALE GENOMIC DNA]</scope>
    <source>
        <strain evidence="2">JCM19235</strain>
    </source>
</reference>
<name>A0A090S166_9VIBR</name>
<keyword evidence="2" id="KW-1185">Reference proteome</keyword>
<dbReference type="AlphaFoldDB" id="A0A090S166"/>
<comment type="caution">
    <text evidence="1">The sequence shown here is derived from an EMBL/GenBank/DDBJ whole genome shotgun (WGS) entry which is preliminary data.</text>
</comment>
<evidence type="ECO:0000313" key="2">
    <source>
        <dbReference type="Proteomes" id="UP000029228"/>
    </source>
</evidence>
<gene>
    <name evidence="1" type="ORF">JCM19235_3500</name>
</gene>
<accession>A0A090S166</accession>
<dbReference type="Proteomes" id="UP000029228">
    <property type="component" value="Unassembled WGS sequence"/>
</dbReference>
<protein>
    <submittedName>
        <fullName evidence="1">Uncharacterized protein</fullName>
    </submittedName>
</protein>
<evidence type="ECO:0000313" key="1">
    <source>
        <dbReference type="EMBL" id="GAL20498.1"/>
    </source>
</evidence>